<gene>
    <name evidence="1" type="ORF">HMPREF3195_01589</name>
</gene>
<name>A0A135YN90_9FIRM</name>
<protein>
    <submittedName>
        <fullName evidence="1">Uncharacterized protein</fullName>
    </submittedName>
</protein>
<dbReference type="PATRIC" id="fig|1261.3.peg.1624"/>
<evidence type="ECO:0000313" key="1">
    <source>
        <dbReference type="EMBL" id="KXI10847.1"/>
    </source>
</evidence>
<proteinExistence type="predicted"/>
<sequence>MLPLVFNDILPQENITWQYVLKQLGMGTNLYVEFLSYFFDGKLVFNTLYSKTAIIY</sequence>
<dbReference type="Proteomes" id="UP000070326">
    <property type="component" value="Unassembled WGS sequence"/>
</dbReference>
<evidence type="ECO:0000313" key="2">
    <source>
        <dbReference type="Proteomes" id="UP000070326"/>
    </source>
</evidence>
<organism evidence="1 2">
    <name type="scientific">Peptostreptococcus anaerobius</name>
    <dbReference type="NCBI Taxonomy" id="1261"/>
    <lineage>
        <taxon>Bacteria</taxon>
        <taxon>Bacillati</taxon>
        <taxon>Bacillota</taxon>
        <taxon>Clostridia</taxon>
        <taxon>Peptostreptococcales</taxon>
        <taxon>Peptostreptococcaceae</taxon>
        <taxon>Peptostreptococcus</taxon>
    </lineage>
</organism>
<reference evidence="1 2" key="1">
    <citation type="submission" date="2016-02" db="EMBL/GenBank/DDBJ databases">
        <authorList>
            <person name="Wen L."/>
            <person name="He K."/>
            <person name="Yang H."/>
        </authorList>
    </citation>
    <scope>NUCLEOTIDE SEQUENCE [LARGE SCALE GENOMIC DNA]</scope>
    <source>
        <strain evidence="1 2">MJR8628A</strain>
    </source>
</reference>
<comment type="caution">
    <text evidence="1">The sequence shown here is derived from an EMBL/GenBank/DDBJ whole genome shotgun (WGS) entry which is preliminary data.</text>
</comment>
<dbReference type="AlphaFoldDB" id="A0A135YN90"/>
<dbReference type="EMBL" id="LSQZ01000085">
    <property type="protein sequence ID" value="KXI10847.1"/>
    <property type="molecule type" value="Genomic_DNA"/>
</dbReference>
<accession>A0A135YN90</accession>